<accession>W0AJA3</accession>
<dbReference type="InterPro" id="IPR019660">
    <property type="entry name" value="Put_sensory_transdc_reg_YbjN"/>
</dbReference>
<dbReference type="RefSeq" id="WP_025294492.1">
    <property type="nucleotide sequence ID" value="NZ_CP006644.1"/>
</dbReference>
<dbReference type="Proteomes" id="UP000018851">
    <property type="component" value="Chromosome"/>
</dbReference>
<dbReference type="HOGENOM" id="CLU_120483_1_0_5"/>
<sequence length="165" mass="17133">MLALLPIASAASAQAGPPEPEVARPAAPKPSVTRNVGAELDTLAGVLTAQGYKADVASERDGMPHIFSSAAGSPFAVILMGCTENRACSTVQFYADYAAAGATLESLNGWNAANRFARAYLDPAGKAVIEMDVNLAKGGVARDNLADSVDEWIRLMAAFERHIGA</sequence>
<protein>
    <recommendedName>
        <fullName evidence="3">YbjN domain-containing protein</fullName>
    </recommendedName>
</protein>
<organism evidence="1 2">
    <name type="scientific">Sphingomonas sanxanigenens DSM 19645 = NX02</name>
    <dbReference type="NCBI Taxonomy" id="1123269"/>
    <lineage>
        <taxon>Bacteria</taxon>
        <taxon>Pseudomonadati</taxon>
        <taxon>Pseudomonadota</taxon>
        <taxon>Alphaproteobacteria</taxon>
        <taxon>Sphingomonadales</taxon>
        <taxon>Sphingomonadaceae</taxon>
        <taxon>Sphingomonas</taxon>
    </lineage>
</organism>
<dbReference type="STRING" id="1123269.NX02_23810"/>
<dbReference type="PATRIC" id="fig|1123269.5.peg.4663"/>
<dbReference type="EMBL" id="CP006644">
    <property type="protein sequence ID" value="AHE56373.1"/>
    <property type="molecule type" value="Genomic_DNA"/>
</dbReference>
<name>W0AJA3_9SPHN</name>
<evidence type="ECO:0000313" key="2">
    <source>
        <dbReference type="Proteomes" id="UP000018851"/>
    </source>
</evidence>
<gene>
    <name evidence="1" type="ORF">NX02_23810</name>
</gene>
<dbReference type="Pfam" id="PF10722">
    <property type="entry name" value="YbjN"/>
    <property type="match status" value="1"/>
</dbReference>
<evidence type="ECO:0000313" key="1">
    <source>
        <dbReference type="EMBL" id="AHE56373.1"/>
    </source>
</evidence>
<keyword evidence="2" id="KW-1185">Reference proteome</keyword>
<dbReference type="eggNOG" id="ENOG50333ZI">
    <property type="taxonomic scope" value="Bacteria"/>
</dbReference>
<dbReference type="OrthoDB" id="33037at2"/>
<evidence type="ECO:0008006" key="3">
    <source>
        <dbReference type="Google" id="ProtNLM"/>
    </source>
</evidence>
<dbReference type="AlphaFoldDB" id="W0AJA3"/>
<dbReference type="CDD" id="cd17511">
    <property type="entry name" value="YbjN_AmyR-like"/>
    <property type="match status" value="1"/>
</dbReference>
<proteinExistence type="predicted"/>
<dbReference type="KEGG" id="ssan:NX02_23810"/>
<reference evidence="1 2" key="1">
    <citation type="submission" date="2013-07" db="EMBL/GenBank/DDBJ databases">
        <title>Completed genome of Sphingomonas sanxanigenens NX02.</title>
        <authorList>
            <person name="Ma T."/>
            <person name="Huang H."/>
            <person name="Wu M."/>
            <person name="Li X."/>
            <person name="Li G."/>
        </authorList>
    </citation>
    <scope>NUCLEOTIDE SEQUENCE [LARGE SCALE GENOMIC DNA]</scope>
    <source>
        <strain evidence="1 2">NX02</strain>
    </source>
</reference>